<dbReference type="Pfam" id="PF13875">
    <property type="entry name" value="DUF4202"/>
    <property type="match status" value="1"/>
</dbReference>
<protein>
    <submittedName>
        <fullName evidence="1">DUF4202 domain-containing protein</fullName>
    </submittedName>
</protein>
<sequence length="193" mass="22622">MSTKFEKAIQLIDNENSKDVRKESFDNKEYPKELLYSLRMTSKLLEYLPSASDELKIAARAQHINRWIIARNTYSMDRVGYLKWREALKKMHADITSSLLAKVGYDSDFINRVVFLINKKLIKKDADSQVLEDVVCLVFLEYYFEAFSRKHDDTKLIDIVRKTWNKMSKKGQESALKLHFSDKSLMLIKQAIS</sequence>
<dbReference type="RefSeq" id="WP_249972908.1">
    <property type="nucleotide sequence ID" value="NZ_JAMFLZ010000003.1"/>
</dbReference>
<proteinExistence type="predicted"/>
<keyword evidence="2" id="KW-1185">Reference proteome</keyword>
<organism evidence="1 2">
    <name type="scientific">Jejuia spongiicola</name>
    <dbReference type="NCBI Taxonomy" id="2942207"/>
    <lineage>
        <taxon>Bacteria</taxon>
        <taxon>Pseudomonadati</taxon>
        <taxon>Bacteroidota</taxon>
        <taxon>Flavobacteriia</taxon>
        <taxon>Flavobacteriales</taxon>
        <taxon>Flavobacteriaceae</taxon>
        <taxon>Jejuia</taxon>
    </lineage>
</organism>
<dbReference type="PANTHER" id="PTHR41729:SF1">
    <property type="entry name" value="GLUTAMYL-TRNA SYNTHETASE"/>
    <property type="match status" value="1"/>
</dbReference>
<evidence type="ECO:0000313" key="1">
    <source>
        <dbReference type="EMBL" id="MCL6295173.1"/>
    </source>
</evidence>
<name>A0ABT0QF02_9FLAO</name>
<dbReference type="EMBL" id="JAMFLZ010000003">
    <property type="protein sequence ID" value="MCL6295173.1"/>
    <property type="molecule type" value="Genomic_DNA"/>
</dbReference>
<accession>A0ABT0QF02</accession>
<reference evidence="1" key="1">
    <citation type="submission" date="2022-05" db="EMBL/GenBank/DDBJ databases">
        <authorList>
            <person name="Park J.-S."/>
        </authorList>
    </citation>
    <scope>NUCLEOTIDE SEQUENCE</scope>
    <source>
        <strain evidence="1">2012CJ34-3</strain>
    </source>
</reference>
<gene>
    <name evidence="1" type="ORF">M3P09_09220</name>
</gene>
<dbReference type="InterPro" id="IPR025255">
    <property type="entry name" value="DUF4202"/>
</dbReference>
<dbReference type="Proteomes" id="UP001165381">
    <property type="component" value="Unassembled WGS sequence"/>
</dbReference>
<dbReference type="PANTHER" id="PTHR41729">
    <property type="entry name" value="GLUTAMYL-TRNA SYNTHETASE"/>
    <property type="match status" value="1"/>
</dbReference>
<evidence type="ECO:0000313" key="2">
    <source>
        <dbReference type="Proteomes" id="UP001165381"/>
    </source>
</evidence>
<comment type="caution">
    <text evidence="1">The sequence shown here is derived from an EMBL/GenBank/DDBJ whole genome shotgun (WGS) entry which is preliminary data.</text>
</comment>